<dbReference type="PROSITE" id="PS01196">
    <property type="entry name" value="PEPT_TRNA_HYDROL_2"/>
    <property type="match status" value="1"/>
</dbReference>
<feature type="region of interest" description="Disordered" evidence="6">
    <location>
        <begin position="86"/>
        <end position="122"/>
    </location>
</feature>
<protein>
    <recommendedName>
        <fullName evidence="1">peptidyl-tRNA hydrolase</fullName>
        <ecNumber evidence="1">3.1.1.29</ecNumber>
    </recommendedName>
</protein>
<keyword evidence="4" id="KW-0694">RNA-binding</keyword>
<feature type="compositionally biased region" description="Basic residues" evidence="6">
    <location>
        <begin position="93"/>
        <end position="102"/>
    </location>
</feature>
<dbReference type="InterPro" id="IPR018171">
    <property type="entry name" value="Pept_tRNA_hydro_CS"/>
</dbReference>
<dbReference type="EMBL" id="JBFMKM010000006">
    <property type="protein sequence ID" value="KAL1305647.1"/>
    <property type="molecule type" value="Genomic_DNA"/>
</dbReference>
<proteinExistence type="inferred from homology"/>
<evidence type="ECO:0000256" key="3">
    <source>
        <dbReference type="ARBA" id="ARBA00022801"/>
    </source>
</evidence>
<gene>
    <name evidence="7" type="ORF">AAFC00_007241</name>
</gene>
<name>A0ABR3PHW8_9PEZI</name>
<evidence type="ECO:0000256" key="2">
    <source>
        <dbReference type="ARBA" id="ARBA00022555"/>
    </source>
</evidence>
<reference evidence="7 8" key="1">
    <citation type="submission" date="2024-07" db="EMBL/GenBank/DDBJ databases">
        <title>Draft sequence of the Neodothiora populina.</title>
        <authorList>
            <person name="Drown D.D."/>
            <person name="Schuette U.S."/>
            <person name="Buechlein A.B."/>
            <person name="Rusch D.R."/>
            <person name="Winton L.W."/>
            <person name="Adams G.A."/>
        </authorList>
    </citation>
    <scope>NUCLEOTIDE SEQUENCE [LARGE SCALE GENOMIC DNA]</scope>
    <source>
        <strain evidence="7 8">CPC 39397</strain>
    </source>
</reference>
<dbReference type="PANTHER" id="PTHR17224">
    <property type="entry name" value="PEPTIDYL-TRNA HYDROLASE"/>
    <property type="match status" value="1"/>
</dbReference>
<comment type="caution">
    <text evidence="7">The sequence shown here is derived from an EMBL/GenBank/DDBJ whole genome shotgun (WGS) entry which is preliminary data.</text>
</comment>
<evidence type="ECO:0000256" key="6">
    <source>
        <dbReference type="SAM" id="MobiDB-lite"/>
    </source>
</evidence>
<evidence type="ECO:0000256" key="1">
    <source>
        <dbReference type="ARBA" id="ARBA00013260"/>
    </source>
</evidence>
<feature type="compositionally biased region" description="Polar residues" evidence="6">
    <location>
        <begin position="113"/>
        <end position="122"/>
    </location>
</feature>
<keyword evidence="3" id="KW-0378">Hydrolase</keyword>
<dbReference type="RefSeq" id="XP_069201920.1">
    <property type="nucleotide sequence ID" value="XM_069347313.1"/>
</dbReference>
<dbReference type="PANTHER" id="PTHR17224:SF1">
    <property type="entry name" value="PEPTIDYL-TRNA HYDROLASE"/>
    <property type="match status" value="1"/>
</dbReference>
<evidence type="ECO:0000256" key="4">
    <source>
        <dbReference type="ARBA" id="ARBA00022884"/>
    </source>
</evidence>
<keyword evidence="2" id="KW-0820">tRNA-binding</keyword>
<dbReference type="GeneID" id="95980940"/>
<evidence type="ECO:0000256" key="5">
    <source>
        <dbReference type="ARBA" id="ARBA00038063"/>
    </source>
</evidence>
<organism evidence="7 8">
    <name type="scientific">Neodothiora populina</name>
    <dbReference type="NCBI Taxonomy" id="2781224"/>
    <lineage>
        <taxon>Eukaryota</taxon>
        <taxon>Fungi</taxon>
        <taxon>Dikarya</taxon>
        <taxon>Ascomycota</taxon>
        <taxon>Pezizomycotina</taxon>
        <taxon>Dothideomycetes</taxon>
        <taxon>Dothideomycetidae</taxon>
        <taxon>Dothideales</taxon>
        <taxon>Dothioraceae</taxon>
        <taxon>Neodothiora</taxon>
    </lineage>
</organism>
<dbReference type="EC" id="3.1.1.29" evidence="1"/>
<evidence type="ECO:0000313" key="8">
    <source>
        <dbReference type="Proteomes" id="UP001562354"/>
    </source>
</evidence>
<sequence>MNSAKPIPDNYNDAIPEVFPAAQLLSPTSTSTAALPPPLLCVSEPTGHIDDSSRITASAEAATIETSGEESDAVFEDELELAAWTALPPSPTLKKKKQQKKKTQTESQESSPLEDNSNNTNMPPLAPIPLLICSIGNPGSAYSNTLHSAGHTAIASLATYIQASPFVKDTKWARGAVSHPSLSSAQPLWTLYQSPSYMNESGKPISQVYQTWMKTLGPERAEGRLVILHDELEKPLGAVSVREGQGLSARGHNGIKSILKSIGKTDFVRVGVGIGRPFSRAPSDVANYVLSKMNPGEKHRIEQAAEEMLVRLRTLSGG</sequence>
<dbReference type="Gene3D" id="3.40.50.1470">
    <property type="entry name" value="Peptidyl-tRNA hydrolase"/>
    <property type="match status" value="1"/>
</dbReference>
<dbReference type="Pfam" id="PF01195">
    <property type="entry name" value="Pept_tRNA_hydro"/>
    <property type="match status" value="1"/>
</dbReference>
<evidence type="ECO:0000313" key="7">
    <source>
        <dbReference type="EMBL" id="KAL1305647.1"/>
    </source>
</evidence>
<dbReference type="InterPro" id="IPR036416">
    <property type="entry name" value="Pept_tRNA_hydro_sf"/>
</dbReference>
<dbReference type="SUPFAM" id="SSF53178">
    <property type="entry name" value="Peptidyl-tRNA hydrolase-like"/>
    <property type="match status" value="1"/>
</dbReference>
<dbReference type="NCBIfam" id="TIGR00447">
    <property type="entry name" value="pth"/>
    <property type="match status" value="1"/>
</dbReference>
<keyword evidence="8" id="KW-1185">Reference proteome</keyword>
<dbReference type="Proteomes" id="UP001562354">
    <property type="component" value="Unassembled WGS sequence"/>
</dbReference>
<dbReference type="InterPro" id="IPR001328">
    <property type="entry name" value="Pept_tRNA_hydro"/>
</dbReference>
<comment type="similarity">
    <text evidence="5">Belongs to the PTH family.</text>
</comment>
<accession>A0ABR3PHW8</accession>